<evidence type="ECO:0000256" key="3">
    <source>
        <dbReference type="RuleBase" id="RU003616"/>
    </source>
</evidence>
<organism evidence="5 6">
    <name type="scientific">Paratrimastix pyriformis</name>
    <dbReference type="NCBI Taxonomy" id="342808"/>
    <lineage>
        <taxon>Eukaryota</taxon>
        <taxon>Metamonada</taxon>
        <taxon>Preaxostyla</taxon>
        <taxon>Paratrimastigidae</taxon>
        <taxon>Paratrimastix</taxon>
    </lineage>
</organism>
<dbReference type="SUPFAM" id="SSF49764">
    <property type="entry name" value="HSP20-like chaperones"/>
    <property type="match status" value="1"/>
</dbReference>
<dbReference type="PROSITE" id="PS01031">
    <property type="entry name" value="SHSP"/>
    <property type="match status" value="1"/>
</dbReference>
<evidence type="ECO:0000259" key="4">
    <source>
        <dbReference type="PROSITE" id="PS01031"/>
    </source>
</evidence>
<dbReference type="Gene3D" id="2.60.40.790">
    <property type="match status" value="1"/>
</dbReference>
<dbReference type="InterPro" id="IPR031107">
    <property type="entry name" value="Small_HSP"/>
</dbReference>
<evidence type="ECO:0000313" key="6">
    <source>
        <dbReference type="Proteomes" id="UP001141327"/>
    </source>
</evidence>
<gene>
    <name evidence="5" type="ORF">PAPYR_3195</name>
</gene>
<keyword evidence="1" id="KW-0346">Stress response</keyword>
<protein>
    <submittedName>
        <fullName evidence="5">Hsp20/alpha crystallin family protein</fullName>
    </submittedName>
</protein>
<evidence type="ECO:0000256" key="2">
    <source>
        <dbReference type="PROSITE-ProRule" id="PRU00285"/>
    </source>
</evidence>
<feature type="domain" description="SHSP" evidence="4">
    <location>
        <begin position="97"/>
        <end position="217"/>
    </location>
</feature>
<evidence type="ECO:0000256" key="1">
    <source>
        <dbReference type="ARBA" id="ARBA00023016"/>
    </source>
</evidence>
<dbReference type="PANTHER" id="PTHR11527">
    <property type="entry name" value="HEAT-SHOCK PROTEIN 20 FAMILY MEMBER"/>
    <property type="match status" value="1"/>
</dbReference>
<dbReference type="Pfam" id="PF00011">
    <property type="entry name" value="HSP20"/>
    <property type="match status" value="1"/>
</dbReference>
<dbReference type="Proteomes" id="UP001141327">
    <property type="component" value="Unassembled WGS sequence"/>
</dbReference>
<accession>A0ABQ8UQJ6</accession>
<keyword evidence="6" id="KW-1185">Reference proteome</keyword>
<evidence type="ECO:0000313" key="5">
    <source>
        <dbReference type="EMBL" id="KAJ4460563.1"/>
    </source>
</evidence>
<dbReference type="EMBL" id="JAPMOS010000012">
    <property type="protein sequence ID" value="KAJ4460563.1"/>
    <property type="molecule type" value="Genomic_DNA"/>
</dbReference>
<dbReference type="InterPro" id="IPR008978">
    <property type="entry name" value="HSP20-like_chaperone"/>
</dbReference>
<comment type="caution">
    <text evidence="5">The sequence shown here is derived from an EMBL/GenBank/DDBJ whole genome shotgun (WGS) entry which is preliminary data.</text>
</comment>
<reference evidence="5" key="1">
    <citation type="journal article" date="2022" name="bioRxiv">
        <title>Genomics of Preaxostyla Flagellates Illuminates Evolutionary Transitions and the Path Towards Mitochondrial Loss.</title>
        <authorList>
            <person name="Novak L.V.F."/>
            <person name="Treitli S.C."/>
            <person name="Pyrih J."/>
            <person name="Halakuc P."/>
            <person name="Pipaliya S.V."/>
            <person name="Vacek V."/>
            <person name="Brzon O."/>
            <person name="Soukal P."/>
            <person name="Eme L."/>
            <person name="Dacks J.B."/>
            <person name="Karnkowska A."/>
            <person name="Elias M."/>
            <person name="Hampl V."/>
        </authorList>
    </citation>
    <scope>NUCLEOTIDE SEQUENCE</scope>
    <source>
        <strain evidence="5">RCP-MX</strain>
    </source>
</reference>
<name>A0ABQ8UQJ6_9EUKA</name>
<dbReference type="CDD" id="cd06464">
    <property type="entry name" value="ACD_sHsps-like"/>
    <property type="match status" value="1"/>
</dbReference>
<dbReference type="InterPro" id="IPR002068">
    <property type="entry name" value="A-crystallin/Hsp20_dom"/>
</dbReference>
<comment type="similarity">
    <text evidence="2 3">Belongs to the small heat shock protein (HSP20) family.</text>
</comment>
<sequence>MSNVYRDLQHSMTDLFDSFFATPWDPTTGMNDLRSRMLSLFDEYPYGWETQEGGTPHWQREKRRMLRDQAQQQQGAATTSAVDLVCLCDKPVRHLSSADGECRMPRCDVQETPTEVIVHAELPGISKENCKIEVDPLRNMMTISGDRKHETEEGTPGSTYHRVERQYGNFRRSFRLPETCKSKLSEINARANNGVIEVHCPKVPEAEQPKPMSVNIQ</sequence>
<proteinExistence type="inferred from homology"/>